<dbReference type="Pfam" id="PF01687">
    <property type="entry name" value="Flavokinase"/>
    <property type="match status" value="1"/>
</dbReference>
<comment type="similarity">
    <text evidence="14">Belongs to the ribF family.</text>
</comment>
<dbReference type="InterPro" id="IPR014729">
    <property type="entry name" value="Rossmann-like_a/b/a_fold"/>
</dbReference>
<dbReference type="SMART" id="SM00904">
    <property type="entry name" value="Flavokinase"/>
    <property type="match status" value="1"/>
</dbReference>
<keyword evidence="3 14" id="KW-0285">Flavoprotein</keyword>
<name>A0ABY5DPC2_9ACTN</name>
<reference evidence="16 17" key="1">
    <citation type="submission" date="2022-06" db="EMBL/GenBank/DDBJ databases">
        <title>Paraconexibacter antarcticus.</title>
        <authorList>
            <person name="Kim C.S."/>
        </authorList>
    </citation>
    <scope>NUCLEOTIDE SEQUENCE [LARGE SCALE GENOMIC DNA]</scope>
    <source>
        <strain evidence="16 17">02-257</strain>
    </source>
</reference>
<evidence type="ECO:0000256" key="11">
    <source>
        <dbReference type="ARBA" id="ARBA00023268"/>
    </source>
</evidence>
<evidence type="ECO:0000256" key="5">
    <source>
        <dbReference type="ARBA" id="ARBA00022679"/>
    </source>
</evidence>
<sequence>MTATIVPLPQISPRPRRVAVGSFDGVHLGHRAVIEGADAVLTFDPHPMSVISPSAAPRLLTTLARKAELVGNLGVEELVVIPFDDAFAHEGAQQFIDEVLVGALGATHVSVGENFRFGHKAVGDTDLLHADSRFETRVVPLLELDGEIISSSHIRGLIAGGAIEYAGQLLGNPFVVDGIVSHGEKRGRTLGFPTANLVPEDSYAVPAHGVYACRARTADGVWHPAATSIGVRPQFVTGLGELIEAFLIDFTGDLYDEPLRIEFLKRLRGEKRFESVDALLEQMARDVDEARAFASLPRRP</sequence>
<keyword evidence="17" id="KW-1185">Reference proteome</keyword>
<dbReference type="Gene3D" id="2.40.30.30">
    <property type="entry name" value="Riboflavin kinase-like"/>
    <property type="match status" value="1"/>
</dbReference>
<keyword evidence="6 14" id="KW-0548">Nucleotidyltransferase</keyword>
<dbReference type="GO" id="GO:0003919">
    <property type="term" value="F:FMN adenylyltransferase activity"/>
    <property type="evidence" value="ECO:0007669"/>
    <property type="project" value="UniProtKB-EC"/>
</dbReference>
<evidence type="ECO:0000256" key="13">
    <source>
        <dbReference type="ARBA" id="ARBA00049494"/>
    </source>
</evidence>
<dbReference type="NCBIfam" id="TIGR00083">
    <property type="entry name" value="ribF"/>
    <property type="match status" value="1"/>
</dbReference>
<dbReference type="InterPro" id="IPR015865">
    <property type="entry name" value="Riboflavin_kinase_bac/euk"/>
</dbReference>
<dbReference type="InterPro" id="IPR015864">
    <property type="entry name" value="FAD_synthase"/>
</dbReference>
<evidence type="ECO:0000313" key="16">
    <source>
        <dbReference type="EMBL" id="UTI62759.1"/>
    </source>
</evidence>
<dbReference type="Proteomes" id="UP001056035">
    <property type="component" value="Chromosome"/>
</dbReference>
<comment type="catalytic activity">
    <reaction evidence="13 14">
        <text>FMN + ATP + H(+) = FAD + diphosphate</text>
        <dbReference type="Rhea" id="RHEA:17237"/>
        <dbReference type="ChEBI" id="CHEBI:15378"/>
        <dbReference type="ChEBI" id="CHEBI:30616"/>
        <dbReference type="ChEBI" id="CHEBI:33019"/>
        <dbReference type="ChEBI" id="CHEBI:57692"/>
        <dbReference type="ChEBI" id="CHEBI:58210"/>
        <dbReference type="EC" id="2.7.7.2"/>
    </reaction>
</comment>
<keyword evidence="11" id="KW-0511">Multifunctional enzyme</keyword>
<dbReference type="RefSeq" id="WP_254569494.1">
    <property type="nucleotide sequence ID" value="NZ_CP098502.1"/>
</dbReference>
<evidence type="ECO:0000256" key="6">
    <source>
        <dbReference type="ARBA" id="ARBA00022695"/>
    </source>
</evidence>
<evidence type="ECO:0000256" key="3">
    <source>
        <dbReference type="ARBA" id="ARBA00022630"/>
    </source>
</evidence>
<evidence type="ECO:0000256" key="12">
    <source>
        <dbReference type="ARBA" id="ARBA00047880"/>
    </source>
</evidence>
<dbReference type="PIRSF" id="PIRSF004491">
    <property type="entry name" value="FAD_Synth"/>
    <property type="match status" value="1"/>
</dbReference>
<dbReference type="InterPro" id="IPR002606">
    <property type="entry name" value="Riboflavin_kinase_bac"/>
</dbReference>
<keyword evidence="8 14" id="KW-0418">Kinase</keyword>
<dbReference type="InterPro" id="IPR023468">
    <property type="entry name" value="Riboflavin_kinase"/>
</dbReference>
<gene>
    <name evidence="16" type="ORF">NBH00_15485</name>
</gene>
<evidence type="ECO:0000256" key="9">
    <source>
        <dbReference type="ARBA" id="ARBA00022827"/>
    </source>
</evidence>
<dbReference type="EMBL" id="CP098502">
    <property type="protein sequence ID" value="UTI62759.1"/>
    <property type="molecule type" value="Genomic_DNA"/>
</dbReference>
<evidence type="ECO:0000256" key="14">
    <source>
        <dbReference type="PIRNR" id="PIRNR004491"/>
    </source>
</evidence>
<protein>
    <recommendedName>
        <fullName evidence="14">Riboflavin biosynthesis protein</fullName>
    </recommendedName>
    <domain>
        <recommendedName>
            <fullName evidence="14">Riboflavin kinase</fullName>
            <ecNumber evidence="14">2.7.1.26</ecNumber>
        </recommendedName>
        <alternativeName>
            <fullName evidence="14">Flavokinase</fullName>
        </alternativeName>
    </domain>
    <domain>
        <recommendedName>
            <fullName evidence="14">FMN adenylyltransferase</fullName>
            <ecNumber evidence="14">2.7.7.2</ecNumber>
        </recommendedName>
        <alternativeName>
            <fullName evidence="14">FAD pyrophosphorylase</fullName>
        </alternativeName>
        <alternativeName>
            <fullName evidence="14">FAD synthase</fullName>
        </alternativeName>
    </domain>
</protein>
<evidence type="ECO:0000256" key="10">
    <source>
        <dbReference type="ARBA" id="ARBA00022840"/>
    </source>
</evidence>
<comment type="catalytic activity">
    <reaction evidence="12 14">
        <text>riboflavin + ATP = FMN + ADP + H(+)</text>
        <dbReference type="Rhea" id="RHEA:14357"/>
        <dbReference type="ChEBI" id="CHEBI:15378"/>
        <dbReference type="ChEBI" id="CHEBI:30616"/>
        <dbReference type="ChEBI" id="CHEBI:57986"/>
        <dbReference type="ChEBI" id="CHEBI:58210"/>
        <dbReference type="ChEBI" id="CHEBI:456216"/>
        <dbReference type="EC" id="2.7.1.26"/>
    </reaction>
</comment>
<keyword evidence="7 14" id="KW-0547">Nucleotide-binding</keyword>
<evidence type="ECO:0000256" key="4">
    <source>
        <dbReference type="ARBA" id="ARBA00022643"/>
    </source>
</evidence>
<dbReference type="InterPro" id="IPR023465">
    <property type="entry name" value="Riboflavin_kinase_dom_sf"/>
</dbReference>
<dbReference type="GO" id="GO:0008531">
    <property type="term" value="F:riboflavin kinase activity"/>
    <property type="evidence" value="ECO:0007669"/>
    <property type="project" value="UniProtKB-EC"/>
</dbReference>
<comment type="pathway">
    <text evidence="2 14">Cofactor biosynthesis; FMN biosynthesis; FMN from riboflavin (ATP route): step 1/1.</text>
</comment>
<comment type="pathway">
    <text evidence="1 14">Cofactor biosynthesis; FAD biosynthesis; FAD from FMN: step 1/1.</text>
</comment>
<dbReference type="SUPFAM" id="SSF52374">
    <property type="entry name" value="Nucleotidylyl transferase"/>
    <property type="match status" value="1"/>
</dbReference>
<evidence type="ECO:0000256" key="2">
    <source>
        <dbReference type="ARBA" id="ARBA00005201"/>
    </source>
</evidence>
<dbReference type="Gene3D" id="3.40.50.620">
    <property type="entry name" value="HUPs"/>
    <property type="match status" value="1"/>
</dbReference>
<dbReference type="PANTHER" id="PTHR22749:SF6">
    <property type="entry name" value="RIBOFLAVIN KINASE"/>
    <property type="match status" value="1"/>
</dbReference>
<dbReference type="CDD" id="cd02064">
    <property type="entry name" value="FAD_synthetase_N"/>
    <property type="match status" value="1"/>
</dbReference>
<accession>A0ABY5DPC2</accession>
<keyword evidence="9 14" id="KW-0274">FAD</keyword>
<organism evidence="16 17">
    <name type="scientific">Paraconexibacter antarcticus</name>
    <dbReference type="NCBI Taxonomy" id="2949664"/>
    <lineage>
        <taxon>Bacteria</taxon>
        <taxon>Bacillati</taxon>
        <taxon>Actinomycetota</taxon>
        <taxon>Thermoleophilia</taxon>
        <taxon>Solirubrobacterales</taxon>
        <taxon>Paraconexibacteraceae</taxon>
        <taxon>Paraconexibacter</taxon>
    </lineage>
</organism>
<evidence type="ECO:0000256" key="8">
    <source>
        <dbReference type="ARBA" id="ARBA00022777"/>
    </source>
</evidence>
<keyword evidence="4 14" id="KW-0288">FMN</keyword>
<evidence type="ECO:0000259" key="15">
    <source>
        <dbReference type="SMART" id="SM00904"/>
    </source>
</evidence>
<keyword evidence="5 14" id="KW-0808">Transferase</keyword>
<proteinExistence type="inferred from homology"/>
<evidence type="ECO:0000256" key="1">
    <source>
        <dbReference type="ARBA" id="ARBA00004726"/>
    </source>
</evidence>
<dbReference type="NCBIfam" id="NF004160">
    <property type="entry name" value="PRK05627.1-3"/>
    <property type="match status" value="1"/>
</dbReference>
<dbReference type="Pfam" id="PF06574">
    <property type="entry name" value="FAD_syn"/>
    <property type="match status" value="1"/>
</dbReference>
<dbReference type="EC" id="2.7.7.2" evidence="14"/>
<feature type="domain" description="Riboflavin kinase" evidence="15">
    <location>
        <begin position="169"/>
        <end position="295"/>
    </location>
</feature>
<dbReference type="EC" id="2.7.1.26" evidence="14"/>
<keyword evidence="10 14" id="KW-0067">ATP-binding</keyword>
<dbReference type="PANTHER" id="PTHR22749">
    <property type="entry name" value="RIBOFLAVIN KINASE/FMN ADENYLYLTRANSFERASE"/>
    <property type="match status" value="1"/>
</dbReference>
<dbReference type="SUPFAM" id="SSF82114">
    <property type="entry name" value="Riboflavin kinase-like"/>
    <property type="match status" value="1"/>
</dbReference>
<evidence type="ECO:0000313" key="17">
    <source>
        <dbReference type="Proteomes" id="UP001056035"/>
    </source>
</evidence>
<evidence type="ECO:0000256" key="7">
    <source>
        <dbReference type="ARBA" id="ARBA00022741"/>
    </source>
</evidence>